<keyword evidence="2" id="KW-1185">Reference proteome</keyword>
<sequence>MALSQPDVNTKPAQFQLAIHLVSLLLESFSAGHNGLDDRIIQFITTNAFVQPVIGLAHSLLLRGQAVGAILRLVRAIGRRAIRSGQEQGGIMTTKSMGLNDAHTKDCEYNKLFLSRLLAPLNGSGLLVVSSSTSSVPLHRDALLSLAQCVAELLAELPTDSSSSKASSSVASVGVAVDRLIAAVRIPDAILHQFLQCLLMASSGLPEEGNRLVVAECLGRLILVSPRDLINQLRRQLGLKEFHFFPYVGLFTDGYPVDVTE</sequence>
<gene>
    <name evidence="1" type="ORF">X801_07531</name>
</gene>
<accession>A0A1S8WQE8</accession>
<dbReference type="Gene3D" id="1.25.10.10">
    <property type="entry name" value="Leucine-rich Repeat Variant"/>
    <property type="match status" value="1"/>
</dbReference>
<protein>
    <submittedName>
        <fullName evidence="1">Uncharacterized protein</fullName>
    </submittedName>
</protein>
<dbReference type="EMBL" id="KV896865">
    <property type="protein sequence ID" value="OON16654.1"/>
    <property type="molecule type" value="Genomic_DNA"/>
</dbReference>
<dbReference type="Proteomes" id="UP000243686">
    <property type="component" value="Unassembled WGS sequence"/>
</dbReference>
<evidence type="ECO:0000313" key="2">
    <source>
        <dbReference type="Proteomes" id="UP000243686"/>
    </source>
</evidence>
<feature type="non-terminal residue" evidence="1">
    <location>
        <position position="261"/>
    </location>
</feature>
<reference evidence="1 2" key="1">
    <citation type="submission" date="2015-03" db="EMBL/GenBank/DDBJ databases">
        <title>Draft genome of the nematode, Opisthorchis viverrini.</title>
        <authorList>
            <person name="Mitreva M."/>
        </authorList>
    </citation>
    <scope>NUCLEOTIDE SEQUENCE [LARGE SCALE GENOMIC DNA]</scope>
    <source>
        <strain evidence="1">Khon Kaen</strain>
    </source>
</reference>
<dbReference type="AlphaFoldDB" id="A0A1S8WQE8"/>
<organism evidence="1 2">
    <name type="scientific">Opisthorchis viverrini</name>
    <name type="common">Southeast Asian liver fluke</name>
    <dbReference type="NCBI Taxonomy" id="6198"/>
    <lineage>
        <taxon>Eukaryota</taxon>
        <taxon>Metazoa</taxon>
        <taxon>Spiralia</taxon>
        <taxon>Lophotrochozoa</taxon>
        <taxon>Platyhelminthes</taxon>
        <taxon>Trematoda</taxon>
        <taxon>Digenea</taxon>
        <taxon>Opisthorchiida</taxon>
        <taxon>Opisthorchiata</taxon>
        <taxon>Opisthorchiidae</taxon>
        <taxon>Opisthorchis</taxon>
    </lineage>
</organism>
<name>A0A1S8WQE8_OPIVI</name>
<proteinExistence type="predicted"/>
<evidence type="ECO:0000313" key="1">
    <source>
        <dbReference type="EMBL" id="OON16654.1"/>
    </source>
</evidence>
<dbReference type="InterPro" id="IPR011989">
    <property type="entry name" value="ARM-like"/>
</dbReference>